<protein>
    <recommendedName>
        <fullName evidence="4">DUF481 domain-containing protein</fullName>
    </recommendedName>
</protein>
<proteinExistence type="predicted"/>
<feature type="chain" id="PRO_5026965877" description="DUF481 domain-containing protein" evidence="1">
    <location>
        <begin position="21"/>
        <end position="294"/>
    </location>
</feature>
<sequence>MMKCYLLFLLMLSAALPASGQEQTDYYKLPDQQQHYKRVLTRYGGAYIRSRWYVSLDGFVRTDRAKLDNSFNGLIASDRVTKAGWSGLIGWAYRERWAVEAGYTNSPTHTEVLINSGMYPYTFRFANDKRGLVLRGKHMILSTSGPWRRSGFWLTGGLWLMPNTSRDGGRFALSGYGYHDRHAEKGDTIRLIGQTTVNAAPTAMIETGLEYTVRLTDRFDMGFSARKLWGLSSAVSTTVSYSVNSRETQQAQFDGMGNGMTFGLTMRYTYAIKRTVAKVLDIQGKRPAGIGRIK</sequence>
<reference evidence="2 3" key="1">
    <citation type="submission" date="2020-02" db="EMBL/GenBank/DDBJ databases">
        <title>Draft genome sequence of two Spirosoma agri KCTC 52727 and Spirosoma terrae KCTC 52035.</title>
        <authorList>
            <person name="Rojas J."/>
            <person name="Ambika Manirajan B."/>
            <person name="Ratering S."/>
            <person name="Suarez C."/>
            <person name="Schnell S."/>
        </authorList>
    </citation>
    <scope>NUCLEOTIDE SEQUENCE [LARGE SCALE GENOMIC DNA]</scope>
    <source>
        <strain evidence="2 3">KCTC 52727</strain>
    </source>
</reference>
<keyword evidence="3" id="KW-1185">Reference proteome</keyword>
<evidence type="ECO:0000256" key="1">
    <source>
        <dbReference type="SAM" id="SignalP"/>
    </source>
</evidence>
<gene>
    <name evidence="2" type="ORF">GK091_07445</name>
</gene>
<dbReference type="AlphaFoldDB" id="A0A6M0IHA1"/>
<evidence type="ECO:0000313" key="3">
    <source>
        <dbReference type="Proteomes" id="UP000477386"/>
    </source>
</evidence>
<organism evidence="2 3">
    <name type="scientific">Spirosoma agri</name>
    <dbReference type="NCBI Taxonomy" id="1987381"/>
    <lineage>
        <taxon>Bacteria</taxon>
        <taxon>Pseudomonadati</taxon>
        <taxon>Bacteroidota</taxon>
        <taxon>Cytophagia</taxon>
        <taxon>Cytophagales</taxon>
        <taxon>Cytophagaceae</taxon>
        <taxon>Spirosoma</taxon>
    </lineage>
</organism>
<accession>A0A6M0IHA1</accession>
<evidence type="ECO:0008006" key="4">
    <source>
        <dbReference type="Google" id="ProtNLM"/>
    </source>
</evidence>
<dbReference type="Proteomes" id="UP000477386">
    <property type="component" value="Unassembled WGS sequence"/>
</dbReference>
<name>A0A6M0IHA1_9BACT</name>
<dbReference type="RefSeq" id="WP_164035956.1">
    <property type="nucleotide sequence ID" value="NZ_JAAGNZ010000001.1"/>
</dbReference>
<evidence type="ECO:0000313" key="2">
    <source>
        <dbReference type="EMBL" id="NEU66711.1"/>
    </source>
</evidence>
<dbReference type="EMBL" id="JAAGNZ010000001">
    <property type="protein sequence ID" value="NEU66711.1"/>
    <property type="molecule type" value="Genomic_DNA"/>
</dbReference>
<keyword evidence="1" id="KW-0732">Signal</keyword>
<feature type="signal peptide" evidence="1">
    <location>
        <begin position="1"/>
        <end position="20"/>
    </location>
</feature>
<comment type="caution">
    <text evidence="2">The sequence shown here is derived from an EMBL/GenBank/DDBJ whole genome shotgun (WGS) entry which is preliminary data.</text>
</comment>